<feature type="transmembrane region" description="Helical" evidence="2">
    <location>
        <begin position="79"/>
        <end position="105"/>
    </location>
</feature>
<feature type="transmembrane region" description="Helical" evidence="2">
    <location>
        <begin position="117"/>
        <end position="136"/>
    </location>
</feature>
<reference evidence="3 4" key="1">
    <citation type="submission" date="2016-07" db="EMBL/GenBank/DDBJ databases">
        <title>Pervasive Adenine N6-methylation of Active Genes in Fungi.</title>
        <authorList>
            <consortium name="DOE Joint Genome Institute"/>
            <person name="Mondo S.J."/>
            <person name="Dannebaum R.O."/>
            <person name="Kuo R.C."/>
            <person name="Labutti K."/>
            <person name="Haridas S."/>
            <person name="Kuo A."/>
            <person name="Salamov A."/>
            <person name="Ahrendt S.R."/>
            <person name="Lipzen A."/>
            <person name="Sullivan W."/>
            <person name="Andreopoulos W.B."/>
            <person name="Clum A."/>
            <person name="Lindquist E."/>
            <person name="Daum C."/>
            <person name="Ramamoorthy G.K."/>
            <person name="Gryganskyi A."/>
            <person name="Culley D."/>
            <person name="Magnuson J.K."/>
            <person name="James T.Y."/>
            <person name="O'Malley M.A."/>
            <person name="Stajich J.E."/>
            <person name="Spatafora J.W."/>
            <person name="Visel A."/>
            <person name="Grigoriev I.V."/>
        </authorList>
    </citation>
    <scope>NUCLEOTIDE SEQUENCE [LARGE SCALE GENOMIC DNA]</scope>
    <source>
        <strain evidence="3 4">NRRL 3301</strain>
    </source>
</reference>
<dbReference type="Proteomes" id="UP000242146">
    <property type="component" value="Unassembled WGS sequence"/>
</dbReference>
<evidence type="ECO:0000256" key="1">
    <source>
        <dbReference type="SAM" id="MobiDB-lite"/>
    </source>
</evidence>
<dbReference type="AlphaFoldDB" id="A0A1X2GBP9"/>
<sequence>MSTTKIPGTSAGDAPTASSHDADVPPPSYAESTNPNEPRVYHTFPAHRTIIITAEGAAVDEERMALITDAIQYDRHFPLAALFFLFGWFCPPLWFFGACCCVGNLNVYEAWWGRMNFIMSISFLMTSLIYSMLVLLTGNWTIV</sequence>
<organism evidence="3 4">
    <name type="scientific">Hesseltinella vesiculosa</name>
    <dbReference type="NCBI Taxonomy" id="101127"/>
    <lineage>
        <taxon>Eukaryota</taxon>
        <taxon>Fungi</taxon>
        <taxon>Fungi incertae sedis</taxon>
        <taxon>Mucoromycota</taxon>
        <taxon>Mucoromycotina</taxon>
        <taxon>Mucoromycetes</taxon>
        <taxon>Mucorales</taxon>
        <taxon>Cunninghamellaceae</taxon>
        <taxon>Hesseltinella</taxon>
    </lineage>
</organism>
<keyword evidence="2" id="KW-0472">Membrane</keyword>
<evidence type="ECO:0000313" key="4">
    <source>
        <dbReference type="Proteomes" id="UP000242146"/>
    </source>
</evidence>
<keyword evidence="2" id="KW-1133">Transmembrane helix</keyword>
<evidence type="ECO:0000256" key="2">
    <source>
        <dbReference type="SAM" id="Phobius"/>
    </source>
</evidence>
<comment type="caution">
    <text evidence="3">The sequence shown here is derived from an EMBL/GenBank/DDBJ whole genome shotgun (WGS) entry which is preliminary data.</text>
</comment>
<proteinExistence type="predicted"/>
<name>A0A1X2GBP9_9FUNG</name>
<dbReference type="EMBL" id="MCGT01000024">
    <property type="protein sequence ID" value="ORX50133.1"/>
    <property type="molecule type" value="Genomic_DNA"/>
</dbReference>
<evidence type="ECO:0000313" key="3">
    <source>
        <dbReference type="EMBL" id="ORX50133.1"/>
    </source>
</evidence>
<accession>A0A1X2GBP9</accession>
<feature type="region of interest" description="Disordered" evidence="1">
    <location>
        <begin position="1"/>
        <end position="37"/>
    </location>
</feature>
<keyword evidence="4" id="KW-1185">Reference proteome</keyword>
<keyword evidence="2" id="KW-0812">Transmembrane</keyword>
<gene>
    <name evidence="3" type="ORF">DM01DRAFT_1337807</name>
</gene>
<protein>
    <submittedName>
        <fullName evidence="3">Uncharacterized protein</fullName>
    </submittedName>
</protein>
<dbReference type="OrthoDB" id="2289831at2759"/>